<dbReference type="Gene3D" id="1.20.140.150">
    <property type="match status" value="1"/>
</dbReference>
<feature type="transmembrane region" description="Helical" evidence="1">
    <location>
        <begin position="12"/>
        <end position="33"/>
    </location>
</feature>
<evidence type="ECO:0000256" key="1">
    <source>
        <dbReference type="SAM" id="Phobius"/>
    </source>
</evidence>
<dbReference type="RefSeq" id="XP_012942333.1">
    <property type="nucleotide sequence ID" value="XM_013086879.2"/>
</dbReference>
<feature type="transmembrane region" description="Helical" evidence="1">
    <location>
        <begin position="111"/>
        <end position="134"/>
    </location>
</feature>
<feature type="transmembrane region" description="Helical" evidence="1">
    <location>
        <begin position="146"/>
        <end position="167"/>
    </location>
</feature>
<keyword evidence="2" id="KW-1185">Reference proteome</keyword>
<dbReference type="PROSITE" id="PS51257">
    <property type="entry name" value="PROKAR_LIPOPROTEIN"/>
    <property type="match status" value="1"/>
</dbReference>
<keyword evidence="1" id="KW-0472">Membrane</keyword>
<dbReference type="Proteomes" id="UP000694888">
    <property type="component" value="Unplaced"/>
</dbReference>
<feature type="transmembrane region" description="Helical" evidence="1">
    <location>
        <begin position="82"/>
        <end position="104"/>
    </location>
</feature>
<protein>
    <submittedName>
        <fullName evidence="3">Uncharacterized protein LOC106012811</fullName>
    </submittedName>
</protein>
<sequence>MPSIDTKPNPVSILAFVFSCLGCILTVAAIFLVDWWTYFFSDGRTAHYGVWTNIFCSKIGDCQSSSATELAGGQEVAFVSKIFITLGGFLAVLAVVLHVIYFLLRHAMVRTIAIFFLGAAGIFGLMSAFCFLGYYHTLSGDTSLGVAFYLGLIGAFLCLLAAAFTAWASVRKITGFGATEMDD</sequence>
<gene>
    <name evidence="3" type="primary">LOC106012811</name>
</gene>
<evidence type="ECO:0000313" key="2">
    <source>
        <dbReference type="Proteomes" id="UP000694888"/>
    </source>
</evidence>
<organism evidence="2 3">
    <name type="scientific">Aplysia californica</name>
    <name type="common">California sea hare</name>
    <dbReference type="NCBI Taxonomy" id="6500"/>
    <lineage>
        <taxon>Eukaryota</taxon>
        <taxon>Metazoa</taxon>
        <taxon>Spiralia</taxon>
        <taxon>Lophotrochozoa</taxon>
        <taxon>Mollusca</taxon>
        <taxon>Gastropoda</taxon>
        <taxon>Heterobranchia</taxon>
        <taxon>Euthyneura</taxon>
        <taxon>Tectipleura</taxon>
        <taxon>Aplysiida</taxon>
        <taxon>Aplysioidea</taxon>
        <taxon>Aplysiidae</taxon>
        <taxon>Aplysia</taxon>
    </lineage>
</organism>
<keyword evidence="1" id="KW-0812">Transmembrane</keyword>
<name>A0ABM1A7H4_APLCA</name>
<dbReference type="GeneID" id="106012811"/>
<proteinExistence type="predicted"/>
<keyword evidence="1" id="KW-1133">Transmembrane helix</keyword>
<accession>A0ABM1A7H4</accession>
<reference evidence="3" key="1">
    <citation type="submission" date="2025-08" db="UniProtKB">
        <authorList>
            <consortium name="RefSeq"/>
        </authorList>
    </citation>
    <scope>IDENTIFICATION</scope>
</reference>
<evidence type="ECO:0000313" key="3">
    <source>
        <dbReference type="RefSeq" id="XP_012942333.1"/>
    </source>
</evidence>